<keyword evidence="2" id="KW-0597">Phosphoprotein</keyword>
<name>A0ABQ2X5M5_9ACTN</name>
<dbReference type="PANTHER" id="PTHR43214:SF42">
    <property type="entry name" value="TRANSCRIPTIONAL REGULATORY PROTEIN DESR"/>
    <property type="match status" value="1"/>
</dbReference>
<dbReference type="InterPro" id="IPR016032">
    <property type="entry name" value="Sig_transdc_resp-reg_C-effctor"/>
</dbReference>
<keyword evidence="6" id="KW-1185">Reference proteome</keyword>
<dbReference type="GO" id="GO:0003677">
    <property type="term" value="F:DNA binding"/>
    <property type="evidence" value="ECO:0007669"/>
    <property type="project" value="UniProtKB-KW"/>
</dbReference>
<dbReference type="PROSITE" id="PS50043">
    <property type="entry name" value="HTH_LUXR_2"/>
    <property type="match status" value="1"/>
</dbReference>
<dbReference type="EMBL" id="BMWC01000004">
    <property type="protein sequence ID" value="GGX00670.1"/>
    <property type="molecule type" value="Genomic_DNA"/>
</dbReference>
<dbReference type="PROSITE" id="PS00622">
    <property type="entry name" value="HTH_LUXR_1"/>
    <property type="match status" value="1"/>
</dbReference>
<dbReference type="SMART" id="SM00448">
    <property type="entry name" value="REC"/>
    <property type="match status" value="1"/>
</dbReference>
<dbReference type="Proteomes" id="UP000617743">
    <property type="component" value="Unassembled WGS sequence"/>
</dbReference>
<dbReference type="SUPFAM" id="SSF46894">
    <property type="entry name" value="C-terminal effector domain of the bipartite response regulators"/>
    <property type="match status" value="1"/>
</dbReference>
<dbReference type="SMART" id="SM00421">
    <property type="entry name" value="HTH_LUXR"/>
    <property type="match status" value="1"/>
</dbReference>
<dbReference type="InterPro" id="IPR000792">
    <property type="entry name" value="Tscrpt_reg_LuxR_C"/>
</dbReference>
<dbReference type="PROSITE" id="PS50110">
    <property type="entry name" value="RESPONSE_REGULATORY"/>
    <property type="match status" value="1"/>
</dbReference>
<feature type="domain" description="HTH luxR-type" evidence="3">
    <location>
        <begin position="149"/>
        <end position="214"/>
    </location>
</feature>
<accession>A0ABQ2X5M5</accession>
<dbReference type="SUPFAM" id="SSF52172">
    <property type="entry name" value="CheY-like"/>
    <property type="match status" value="1"/>
</dbReference>
<evidence type="ECO:0000313" key="6">
    <source>
        <dbReference type="Proteomes" id="UP000617743"/>
    </source>
</evidence>
<feature type="modified residue" description="4-aspartylphosphate" evidence="2">
    <location>
        <position position="69"/>
    </location>
</feature>
<proteinExistence type="predicted"/>
<comment type="caution">
    <text evidence="5">The sequence shown here is derived from an EMBL/GenBank/DDBJ whole genome shotgun (WGS) entry which is preliminary data.</text>
</comment>
<dbReference type="Pfam" id="PF00196">
    <property type="entry name" value="GerE"/>
    <property type="match status" value="1"/>
</dbReference>
<evidence type="ECO:0000313" key="5">
    <source>
        <dbReference type="EMBL" id="GGX00670.1"/>
    </source>
</evidence>
<evidence type="ECO:0000259" key="3">
    <source>
        <dbReference type="PROSITE" id="PS50043"/>
    </source>
</evidence>
<keyword evidence="1 5" id="KW-0238">DNA-binding</keyword>
<organism evidence="5 6">
    <name type="scientific">Streptomyces lomondensis</name>
    <dbReference type="NCBI Taxonomy" id="68229"/>
    <lineage>
        <taxon>Bacteria</taxon>
        <taxon>Bacillati</taxon>
        <taxon>Actinomycetota</taxon>
        <taxon>Actinomycetes</taxon>
        <taxon>Kitasatosporales</taxon>
        <taxon>Streptomycetaceae</taxon>
        <taxon>Streptomyces</taxon>
    </lineage>
</organism>
<dbReference type="CDD" id="cd06170">
    <property type="entry name" value="LuxR_C_like"/>
    <property type="match status" value="1"/>
</dbReference>
<dbReference type="PRINTS" id="PR00038">
    <property type="entry name" value="HTHLUXR"/>
</dbReference>
<protein>
    <submittedName>
        <fullName evidence="5">DNA-binding response regulator</fullName>
    </submittedName>
</protein>
<dbReference type="InterPro" id="IPR011006">
    <property type="entry name" value="CheY-like_superfamily"/>
</dbReference>
<sequence length="216" mass="23629">MPERVRGPHSRVGATLIRVLLVENTRLVRGAFAALLSREDDIDVVAEAEGNGEVLARALSCRPDVVVIDVDSREGEELAATGELRARLPDCRMLLLMASTTPERLRRMLDLHAAGVICTNAPADRLVHGVRKLVRGQRFIDPEFALVALDAGENPLTPREVEVLRLAADGTPTRDIAERLSLSVATVRNHLSAITRKTGGRNRIDAIRIARESGWV</sequence>
<evidence type="ECO:0000256" key="2">
    <source>
        <dbReference type="PROSITE-ProRule" id="PRU00169"/>
    </source>
</evidence>
<reference evidence="6" key="1">
    <citation type="journal article" date="2019" name="Int. J. Syst. Evol. Microbiol.">
        <title>The Global Catalogue of Microorganisms (GCM) 10K type strain sequencing project: providing services to taxonomists for standard genome sequencing and annotation.</title>
        <authorList>
            <consortium name="The Broad Institute Genomics Platform"/>
            <consortium name="The Broad Institute Genome Sequencing Center for Infectious Disease"/>
            <person name="Wu L."/>
            <person name="Ma J."/>
        </authorList>
    </citation>
    <scope>NUCLEOTIDE SEQUENCE [LARGE SCALE GENOMIC DNA]</scope>
    <source>
        <strain evidence="6">JCM 4866</strain>
    </source>
</reference>
<dbReference type="PANTHER" id="PTHR43214">
    <property type="entry name" value="TWO-COMPONENT RESPONSE REGULATOR"/>
    <property type="match status" value="1"/>
</dbReference>
<dbReference type="InterPro" id="IPR039420">
    <property type="entry name" value="WalR-like"/>
</dbReference>
<dbReference type="InterPro" id="IPR001789">
    <property type="entry name" value="Sig_transdc_resp-reg_receiver"/>
</dbReference>
<evidence type="ECO:0000259" key="4">
    <source>
        <dbReference type="PROSITE" id="PS50110"/>
    </source>
</evidence>
<evidence type="ECO:0000256" key="1">
    <source>
        <dbReference type="ARBA" id="ARBA00023125"/>
    </source>
</evidence>
<dbReference type="Gene3D" id="3.40.50.2300">
    <property type="match status" value="1"/>
</dbReference>
<dbReference type="Pfam" id="PF00072">
    <property type="entry name" value="Response_reg"/>
    <property type="match status" value="1"/>
</dbReference>
<feature type="domain" description="Response regulatory" evidence="4">
    <location>
        <begin position="18"/>
        <end position="134"/>
    </location>
</feature>
<gene>
    <name evidence="5" type="primary">desR</name>
    <name evidence="5" type="ORF">GCM10010383_33360</name>
</gene>